<dbReference type="RefSeq" id="WP_168354309.1">
    <property type="nucleotide sequence ID" value="NZ_JAMZED010000001.1"/>
</dbReference>
<reference evidence="1" key="2">
    <citation type="submission" date="2022-04" db="EMBL/GenBank/DDBJ databases">
        <authorList>
            <person name="Fokt H."/>
            <person name="Baines J."/>
        </authorList>
    </citation>
    <scope>NUCLEOTIDE SEQUENCE</scope>
    <source>
        <strain evidence="1">KH365_2</strain>
        <strain evidence="2">KH569_7</strain>
    </source>
</reference>
<organism evidence="1 3">
    <name type="scientific">Bacteroides muris</name>
    <name type="common">ex Fokt et al. 2023</name>
    <dbReference type="NCBI Taxonomy" id="2937417"/>
    <lineage>
        <taxon>Bacteria</taxon>
        <taxon>Pseudomonadati</taxon>
        <taxon>Bacteroidota</taxon>
        <taxon>Bacteroidia</taxon>
        <taxon>Bacteroidales</taxon>
        <taxon>Bacteroidaceae</taxon>
        <taxon>Bacteroides</taxon>
    </lineage>
</organism>
<dbReference type="Proteomes" id="UP001143810">
    <property type="component" value="Unassembled WGS sequence"/>
</dbReference>
<dbReference type="Proteomes" id="UP001143192">
    <property type="component" value="Unassembled WGS sequence"/>
</dbReference>
<evidence type="ECO:0000313" key="1">
    <source>
        <dbReference type="EMBL" id="MCR6503273.1"/>
    </source>
</evidence>
<proteinExistence type="predicted"/>
<evidence type="ECO:0000313" key="2">
    <source>
        <dbReference type="EMBL" id="MCR6508588.1"/>
    </source>
</evidence>
<sequence length="49" mass="5263">MEKCGGNATVMNMAARFCKLFALSLHNGCSATAQQLQRYCKAVAALLQV</sequence>
<dbReference type="EMBL" id="JAMZEE010000023">
    <property type="protein sequence ID" value="MCR6508588.1"/>
    <property type="molecule type" value="Genomic_DNA"/>
</dbReference>
<accession>A0A9X2NM25</accession>
<evidence type="ECO:0000313" key="3">
    <source>
        <dbReference type="Proteomes" id="UP001143192"/>
    </source>
</evidence>
<gene>
    <name evidence="2" type="ORF">M1B78_10540</name>
    <name evidence="1" type="ORF">M1B79_00945</name>
</gene>
<reference evidence="1" key="1">
    <citation type="journal article" date="2022" name="Arch. Microbiol.">
        <title>Bacteroides muris sp. nov. isolated from the cecum of wild-derived house mice.</title>
        <authorList>
            <person name="Fokt H."/>
            <person name="Unni R."/>
            <person name="Repnik U."/>
            <person name="Schmitz R.A."/>
            <person name="Bramkamp M."/>
            <person name="Baines J.F."/>
            <person name="Unterweger D."/>
        </authorList>
    </citation>
    <scope>NUCLEOTIDE SEQUENCE</scope>
    <source>
        <strain evidence="1">KH365_2</strain>
        <strain evidence="2">KH569_7</strain>
    </source>
</reference>
<protein>
    <submittedName>
        <fullName evidence="1">Uncharacterized protein</fullName>
    </submittedName>
</protein>
<name>A0A9X2NM25_9BACE</name>
<comment type="caution">
    <text evidence="1">The sequence shown here is derived from an EMBL/GenBank/DDBJ whole genome shotgun (WGS) entry which is preliminary data.</text>
</comment>
<dbReference type="AlphaFoldDB" id="A0A9X2NM25"/>
<dbReference type="EMBL" id="JAMZED010000001">
    <property type="protein sequence ID" value="MCR6503273.1"/>
    <property type="molecule type" value="Genomic_DNA"/>
</dbReference>
<keyword evidence="3" id="KW-1185">Reference proteome</keyword>